<dbReference type="Proteomes" id="UP000316855">
    <property type="component" value="Chromosome"/>
</dbReference>
<proteinExistence type="predicted"/>
<keyword evidence="2" id="KW-1185">Reference proteome</keyword>
<evidence type="ECO:0000313" key="2">
    <source>
        <dbReference type="Proteomes" id="UP000316855"/>
    </source>
</evidence>
<dbReference type="RefSeq" id="WP_145232112.1">
    <property type="nucleotide sequence ID" value="NZ_CP036343.1"/>
</dbReference>
<dbReference type="OrthoDB" id="9887185at2"/>
<evidence type="ECO:0000313" key="1">
    <source>
        <dbReference type="EMBL" id="QDT94190.1"/>
    </source>
</evidence>
<dbReference type="PROSITE" id="PS51257">
    <property type="entry name" value="PROKAR_LIPOPROTEIN"/>
    <property type="match status" value="1"/>
</dbReference>
<gene>
    <name evidence="1" type="ORF">Pan161_58840</name>
</gene>
<name>A0A517VMQ1_9PLAN</name>
<reference evidence="1 2" key="1">
    <citation type="submission" date="2019-02" db="EMBL/GenBank/DDBJ databases">
        <title>Deep-cultivation of Planctomycetes and their phenomic and genomic characterization uncovers novel biology.</title>
        <authorList>
            <person name="Wiegand S."/>
            <person name="Jogler M."/>
            <person name="Boedeker C."/>
            <person name="Pinto D."/>
            <person name="Vollmers J."/>
            <person name="Rivas-Marin E."/>
            <person name="Kohn T."/>
            <person name="Peeters S.H."/>
            <person name="Heuer A."/>
            <person name="Rast P."/>
            <person name="Oberbeckmann S."/>
            <person name="Bunk B."/>
            <person name="Jeske O."/>
            <person name="Meyerdierks A."/>
            <person name="Storesund J.E."/>
            <person name="Kallscheuer N."/>
            <person name="Luecker S."/>
            <person name="Lage O.M."/>
            <person name="Pohl T."/>
            <person name="Merkel B.J."/>
            <person name="Hornburger P."/>
            <person name="Mueller R.-W."/>
            <person name="Bruemmer F."/>
            <person name="Labrenz M."/>
            <person name="Spormann A.M."/>
            <person name="Op den Camp H."/>
            <person name="Overmann J."/>
            <person name="Amann R."/>
            <person name="Jetten M.S.M."/>
            <person name="Mascher T."/>
            <person name="Medema M.H."/>
            <person name="Devos D.P."/>
            <person name="Kaster A.-K."/>
            <person name="Ovreas L."/>
            <person name="Rohde M."/>
            <person name="Galperin M.Y."/>
            <person name="Jogler C."/>
        </authorList>
    </citation>
    <scope>NUCLEOTIDE SEQUENCE [LARGE SCALE GENOMIC DNA]</scope>
    <source>
        <strain evidence="1 2">Pan161</strain>
    </source>
</reference>
<sequence length="90" mass="9921">MKDFFKGLGVVTALVLIVIFTAGSIGCFIELKQLQDECTSLGYGGYHTRDGKHIFYLYDSAKSKTKADRRPSEARPCGDLAGRKIKMASQ</sequence>
<organism evidence="1 2">
    <name type="scientific">Gimesia algae</name>
    <dbReference type="NCBI Taxonomy" id="2527971"/>
    <lineage>
        <taxon>Bacteria</taxon>
        <taxon>Pseudomonadati</taxon>
        <taxon>Planctomycetota</taxon>
        <taxon>Planctomycetia</taxon>
        <taxon>Planctomycetales</taxon>
        <taxon>Planctomycetaceae</taxon>
        <taxon>Gimesia</taxon>
    </lineage>
</organism>
<dbReference type="KEGG" id="gax:Pan161_58840"/>
<dbReference type="AlphaFoldDB" id="A0A517VMQ1"/>
<protein>
    <submittedName>
        <fullName evidence="1">Uncharacterized protein</fullName>
    </submittedName>
</protein>
<accession>A0A517VMQ1</accession>
<dbReference type="EMBL" id="CP036343">
    <property type="protein sequence ID" value="QDT94190.1"/>
    <property type="molecule type" value="Genomic_DNA"/>
</dbReference>